<proteinExistence type="predicted"/>
<name>G2QDD3_THET4</name>
<feature type="region of interest" description="Disordered" evidence="1">
    <location>
        <begin position="28"/>
        <end position="66"/>
    </location>
</feature>
<dbReference type="HOGENOM" id="CLU_2832957_0_0_1"/>
<dbReference type="GeneID" id="11509577"/>
<dbReference type="Proteomes" id="UP000007322">
    <property type="component" value="Chromosome 3"/>
</dbReference>
<accession>G2QDD3</accession>
<protein>
    <submittedName>
        <fullName evidence="2">Uncharacterized protein</fullName>
    </submittedName>
</protein>
<feature type="compositionally biased region" description="Low complexity" evidence="1">
    <location>
        <begin position="41"/>
        <end position="60"/>
    </location>
</feature>
<gene>
    <name evidence="2" type="ORF">MYCTH_2127338</name>
</gene>
<sequence length="66" mass="7250">MEVDRLANDRITYQFLLLRVVLRRQARPDTTRLSRCAGGCNNKNSSSSSSSSSNNNDNDNTATGIS</sequence>
<dbReference type="KEGG" id="mtm:MYCTH_2127338"/>
<keyword evidence="3" id="KW-1185">Reference proteome</keyword>
<evidence type="ECO:0000313" key="3">
    <source>
        <dbReference type="Proteomes" id="UP000007322"/>
    </source>
</evidence>
<reference evidence="2 3" key="1">
    <citation type="journal article" date="2011" name="Nat. Biotechnol.">
        <title>Comparative genomic analysis of the thermophilic biomass-degrading fungi Myceliophthora thermophila and Thielavia terrestris.</title>
        <authorList>
            <person name="Berka R.M."/>
            <person name="Grigoriev I.V."/>
            <person name="Otillar R."/>
            <person name="Salamov A."/>
            <person name="Grimwood J."/>
            <person name="Reid I."/>
            <person name="Ishmael N."/>
            <person name="John T."/>
            <person name="Darmond C."/>
            <person name="Moisan M.-C."/>
            <person name="Henrissat B."/>
            <person name="Coutinho P.M."/>
            <person name="Lombard V."/>
            <person name="Natvig D.O."/>
            <person name="Lindquist E."/>
            <person name="Schmutz J."/>
            <person name="Lucas S."/>
            <person name="Harris P."/>
            <person name="Powlowski J."/>
            <person name="Bellemare A."/>
            <person name="Taylor D."/>
            <person name="Butler G."/>
            <person name="de Vries R.P."/>
            <person name="Allijn I.E."/>
            <person name="van den Brink J."/>
            <person name="Ushinsky S."/>
            <person name="Storms R."/>
            <person name="Powell A.J."/>
            <person name="Paulsen I.T."/>
            <person name="Elbourne L.D.H."/>
            <person name="Baker S.E."/>
            <person name="Magnuson J."/>
            <person name="LaBoissiere S."/>
            <person name="Clutterbuck A.J."/>
            <person name="Martinez D."/>
            <person name="Wogulis M."/>
            <person name="de Leon A.L."/>
            <person name="Rey M.W."/>
            <person name="Tsang A."/>
        </authorList>
    </citation>
    <scope>NUCLEOTIDE SEQUENCE [LARGE SCALE GENOMIC DNA]</scope>
    <source>
        <strain evidence="3">ATCC 42464 / BCRC 31852 / DSM 1799</strain>
    </source>
</reference>
<organism evidence="2 3">
    <name type="scientific">Thermothelomyces thermophilus (strain ATCC 42464 / BCRC 31852 / DSM 1799)</name>
    <name type="common">Sporotrichum thermophile</name>
    <dbReference type="NCBI Taxonomy" id="573729"/>
    <lineage>
        <taxon>Eukaryota</taxon>
        <taxon>Fungi</taxon>
        <taxon>Dikarya</taxon>
        <taxon>Ascomycota</taxon>
        <taxon>Pezizomycotina</taxon>
        <taxon>Sordariomycetes</taxon>
        <taxon>Sordariomycetidae</taxon>
        <taxon>Sordariales</taxon>
        <taxon>Chaetomiaceae</taxon>
        <taxon>Thermothelomyces</taxon>
    </lineage>
</organism>
<dbReference type="InParanoid" id="G2QDD3"/>
<dbReference type="VEuPathDB" id="FungiDB:MYCTH_2127338"/>
<dbReference type="EMBL" id="CP003004">
    <property type="protein sequence ID" value="AEO58298.1"/>
    <property type="molecule type" value="Genomic_DNA"/>
</dbReference>
<evidence type="ECO:0000256" key="1">
    <source>
        <dbReference type="SAM" id="MobiDB-lite"/>
    </source>
</evidence>
<dbReference type="RefSeq" id="XP_003663543.1">
    <property type="nucleotide sequence ID" value="XM_003663495.1"/>
</dbReference>
<dbReference type="AlphaFoldDB" id="G2QDD3"/>
<evidence type="ECO:0000313" key="2">
    <source>
        <dbReference type="EMBL" id="AEO58298.1"/>
    </source>
</evidence>